<dbReference type="GO" id="GO:0005829">
    <property type="term" value="C:cytosol"/>
    <property type="evidence" value="ECO:0007669"/>
    <property type="project" value="TreeGrafter"/>
</dbReference>
<evidence type="ECO:0000256" key="6">
    <source>
        <dbReference type="ARBA" id="ARBA00031123"/>
    </source>
</evidence>
<protein>
    <recommendedName>
        <fullName evidence="3">N-acetyl-D-glucosamine kinase</fullName>
        <ecNumber evidence="2">2.7.1.59</ecNumber>
    </recommendedName>
    <alternativeName>
        <fullName evidence="6">GlcNAc kinase</fullName>
    </alternativeName>
</protein>
<evidence type="ECO:0000313" key="10">
    <source>
        <dbReference type="Proteomes" id="UP000308652"/>
    </source>
</evidence>
<evidence type="ECO:0000259" key="8">
    <source>
        <dbReference type="PROSITE" id="PS51464"/>
    </source>
</evidence>
<comment type="similarity">
    <text evidence="1">Belongs to the eukaryotic-type N-acetylglucosamine kinase family.</text>
</comment>
<dbReference type="AlphaFoldDB" id="A0A5C3LME2"/>
<dbReference type="NCBIfam" id="TIGR00274">
    <property type="entry name" value="N-acetylmuramic acid 6-phosphate etherase"/>
    <property type="match status" value="1"/>
</dbReference>
<evidence type="ECO:0000313" key="9">
    <source>
        <dbReference type="EMBL" id="TFK33862.1"/>
    </source>
</evidence>
<dbReference type="EC" id="2.7.1.59" evidence="2"/>
<dbReference type="OrthoDB" id="311172at2759"/>
<dbReference type="CDD" id="cd24007">
    <property type="entry name" value="ASKHA_NBD_eukNAGK-like"/>
    <property type="match status" value="1"/>
</dbReference>
<dbReference type="GO" id="GO:0009750">
    <property type="term" value="P:response to fructose"/>
    <property type="evidence" value="ECO:0007669"/>
    <property type="project" value="TreeGrafter"/>
</dbReference>
<evidence type="ECO:0000256" key="1">
    <source>
        <dbReference type="ARBA" id="ARBA00006198"/>
    </source>
</evidence>
<dbReference type="Pfam" id="PF22645">
    <property type="entry name" value="GKRP_SIS_N"/>
    <property type="match status" value="1"/>
</dbReference>
<dbReference type="InterPro" id="IPR043129">
    <property type="entry name" value="ATPase_NBD"/>
</dbReference>
<dbReference type="STRING" id="68775.A0A5C3LME2"/>
<evidence type="ECO:0000256" key="7">
    <source>
        <dbReference type="SAM" id="MobiDB-lite"/>
    </source>
</evidence>
<dbReference type="GO" id="GO:0016835">
    <property type="term" value="F:carbon-oxygen lyase activity"/>
    <property type="evidence" value="ECO:0007669"/>
    <property type="project" value="InterPro"/>
</dbReference>
<gene>
    <name evidence="9" type="ORF">BDQ12DRAFT_614474</name>
</gene>
<dbReference type="PROSITE" id="PS51464">
    <property type="entry name" value="SIS"/>
    <property type="match status" value="1"/>
</dbReference>
<accession>A0A5C3LME2</accession>
<evidence type="ECO:0000256" key="5">
    <source>
        <dbReference type="ARBA" id="ARBA00023277"/>
    </source>
</evidence>
<evidence type="ECO:0000256" key="3">
    <source>
        <dbReference type="ARBA" id="ARBA00014974"/>
    </source>
</evidence>
<dbReference type="SUPFAM" id="SSF53697">
    <property type="entry name" value="SIS domain"/>
    <property type="match status" value="1"/>
</dbReference>
<dbReference type="InterPro" id="IPR002731">
    <property type="entry name" value="ATPase_BadF"/>
</dbReference>
<dbReference type="Gene3D" id="3.30.420.40">
    <property type="match status" value="2"/>
</dbReference>
<dbReference type="InterPro" id="IPR005488">
    <property type="entry name" value="Etherase_MurQ"/>
</dbReference>
<feature type="region of interest" description="Disordered" evidence="7">
    <location>
        <begin position="1"/>
        <end position="21"/>
    </location>
</feature>
<dbReference type="SUPFAM" id="SSF53067">
    <property type="entry name" value="Actin-like ATPase domain"/>
    <property type="match status" value="1"/>
</dbReference>
<dbReference type="GO" id="GO:0030246">
    <property type="term" value="F:carbohydrate binding"/>
    <property type="evidence" value="ECO:0007669"/>
    <property type="project" value="TreeGrafter"/>
</dbReference>
<dbReference type="NCBIfam" id="NF009222">
    <property type="entry name" value="PRK12570.1"/>
    <property type="match status" value="1"/>
</dbReference>
<dbReference type="Gene3D" id="1.10.8.1080">
    <property type="match status" value="1"/>
</dbReference>
<dbReference type="GO" id="GO:0005654">
    <property type="term" value="C:nucleoplasm"/>
    <property type="evidence" value="ECO:0007669"/>
    <property type="project" value="TreeGrafter"/>
</dbReference>
<dbReference type="PANTHER" id="PTHR10088">
    <property type="entry name" value="GLUCOKINASE REGULATORY PROTEIN"/>
    <property type="match status" value="1"/>
</dbReference>
<dbReference type="Gene3D" id="3.40.50.10490">
    <property type="entry name" value="Glucose-6-phosphate isomerase like protein, domain 1"/>
    <property type="match status" value="1"/>
</dbReference>
<evidence type="ECO:0000256" key="2">
    <source>
        <dbReference type="ARBA" id="ARBA00012122"/>
    </source>
</evidence>
<dbReference type="InterPro" id="IPR001347">
    <property type="entry name" value="SIS_dom"/>
</dbReference>
<dbReference type="PROSITE" id="PS01272">
    <property type="entry name" value="GCKR"/>
    <property type="match status" value="1"/>
</dbReference>
<sequence>MTSSSSLGSLQTESRNDNSERIDEVSTIEMCEIINEEDATVAHAVKLCLGEIARTIDLITDRVQRNGRVVYIGAGTSGRLGILDASEIPPTFSAPYTQFVGMMAGGDTAIRRAVEGAEDSTTLPVADLKAISPPLNSMDTLIGIATSGRTPYVLAGLSYARNNLGMLTVGISCVRPSEMQGQCDCLIECVVGAEAVTGSTRMKAGTATKMILNMISTGVMIRVGKTYGNMMVDVKSSNHKLIDRARRIYRTLLPSSTLTDSEVDTLIASCGGSVKLALVVGKLGVSVTDGRSRLETAGGLLKKAWDSGPESSGVDRGFDGEQSVRNLVLCIDAGGTKCSAVIAGKEGILSRAESGPCNFVTLGHEVALAVLSVATARAISLLTSARQPKEFSMCLPTPTPIFAAAWVGGAGLDRVVDLASIKLRISRLLSLPDPSKLLITNDAALLSSAIIIHSDNKLVDKVSTETGVVLITGTGSIAYSFGSPTNQSNCLPIPLERAGGWGYLLGDEGSAYAIGREAIRTALRARDMGLPPTILHTSIMEYFGCSFIGEIISAVYNPSPTLKESQDVTSVHSDPKLRIAGACPVVFNLAFSTLDGHVDNEAISILKEAARSAAHTIGLLLGGGSPVKPENSALILGGALVQVEAYRKLVLEALERLGHRFAHIEAIPDAAGSAVRLLIRHFLLISP</sequence>
<feature type="compositionally biased region" description="Low complexity" evidence="7">
    <location>
        <begin position="1"/>
        <end position="10"/>
    </location>
</feature>
<reference evidence="9 10" key="1">
    <citation type="journal article" date="2019" name="Nat. Ecol. Evol.">
        <title>Megaphylogeny resolves global patterns of mushroom evolution.</title>
        <authorList>
            <person name="Varga T."/>
            <person name="Krizsan K."/>
            <person name="Foldi C."/>
            <person name="Dima B."/>
            <person name="Sanchez-Garcia M."/>
            <person name="Sanchez-Ramirez S."/>
            <person name="Szollosi G.J."/>
            <person name="Szarkandi J.G."/>
            <person name="Papp V."/>
            <person name="Albert L."/>
            <person name="Andreopoulos W."/>
            <person name="Angelini C."/>
            <person name="Antonin V."/>
            <person name="Barry K.W."/>
            <person name="Bougher N.L."/>
            <person name="Buchanan P."/>
            <person name="Buyck B."/>
            <person name="Bense V."/>
            <person name="Catcheside P."/>
            <person name="Chovatia M."/>
            <person name="Cooper J."/>
            <person name="Damon W."/>
            <person name="Desjardin D."/>
            <person name="Finy P."/>
            <person name="Geml J."/>
            <person name="Haridas S."/>
            <person name="Hughes K."/>
            <person name="Justo A."/>
            <person name="Karasinski D."/>
            <person name="Kautmanova I."/>
            <person name="Kiss B."/>
            <person name="Kocsube S."/>
            <person name="Kotiranta H."/>
            <person name="LaButti K.M."/>
            <person name="Lechner B.E."/>
            <person name="Liimatainen K."/>
            <person name="Lipzen A."/>
            <person name="Lukacs Z."/>
            <person name="Mihaltcheva S."/>
            <person name="Morgado L.N."/>
            <person name="Niskanen T."/>
            <person name="Noordeloos M.E."/>
            <person name="Ohm R.A."/>
            <person name="Ortiz-Santana B."/>
            <person name="Ovrebo C."/>
            <person name="Racz N."/>
            <person name="Riley R."/>
            <person name="Savchenko A."/>
            <person name="Shiryaev A."/>
            <person name="Soop K."/>
            <person name="Spirin V."/>
            <person name="Szebenyi C."/>
            <person name="Tomsovsky M."/>
            <person name="Tulloss R.E."/>
            <person name="Uehling J."/>
            <person name="Grigoriev I.V."/>
            <person name="Vagvolgyi C."/>
            <person name="Papp T."/>
            <person name="Martin F.M."/>
            <person name="Miettinen O."/>
            <person name="Hibbett D.S."/>
            <person name="Nagy L.G."/>
        </authorList>
    </citation>
    <scope>NUCLEOTIDE SEQUENCE [LARGE SCALE GENOMIC DNA]</scope>
    <source>
        <strain evidence="9 10">CBS 166.37</strain>
    </source>
</reference>
<organism evidence="9 10">
    <name type="scientific">Crucibulum laeve</name>
    <dbReference type="NCBI Taxonomy" id="68775"/>
    <lineage>
        <taxon>Eukaryota</taxon>
        <taxon>Fungi</taxon>
        <taxon>Dikarya</taxon>
        <taxon>Basidiomycota</taxon>
        <taxon>Agaricomycotina</taxon>
        <taxon>Agaricomycetes</taxon>
        <taxon>Agaricomycetidae</taxon>
        <taxon>Agaricales</taxon>
        <taxon>Agaricineae</taxon>
        <taxon>Nidulariaceae</taxon>
        <taxon>Crucibulum</taxon>
    </lineage>
</organism>
<dbReference type="GO" id="GO:0042593">
    <property type="term" value="P:glucose homeostasis"/>
    <property type="evidence" value="ECO:0007669"/>
    <property type="project" value="TreeGrafter"/>
</dbReference>
<dbReference type="HAMAP" id="MF_00068">
    <property type="entry name" value="MurQ"/>
    <property type="match status" value="1"/>
</dbReference>
<dbReference type="GO" id="GO:0046348">
    <property type="term" value="P:amino sugar catabolic process"/>
    <property type="evidence" value="ECO:0007669"/>
    <property type="project" value="InterPro"/>
</dbReference>
<keyword evidence="5" id="KW-0119">Carbohydrate metabolism</keyword>
<dbReference type="GO" id="GO:0045127">
    <property type="term" value="F:N-acetylglucosamine kinase activity"/>
    <property type="evidence" value="ECO:0007669"/>
    <property type="project" value="UniProtKB-EC"/>
</dbReference>
<keyword evidence="10" id="KW-1185">Reference proteome</keyword>
<dbReference type="GO" id="GO:0004857">
    <property type="term" value="F:enzyme inhibitor activity"/>
    <property type="evidence" value="ECO:0007669"/>
    <property type="project" value="TreeGrafter"/>
</dbReference>
<dbReference type="Pfam" id="PF01869">
    <property type="entry name" value="BcrAD_BadFG"/>
    <property type="match status" value="1"/>
</dbReference>
<keyword evidence="4" id="KW-0456">Lyase</keyword>
<dbReference type="Proteomes" id="UP000308652">
    <property type="component" value="Unassembled WGS sequence"/>
</dbReference>
<dbReference type="CDD" id="cd05007">
    <property type="entry name" value="SIS_Etherase"/>
    <property type="match status" value="1"/>
</dbReference>
<dbReference type="InterPro" id="IPR040190">
    <property type="entry name" value="MURQ/GCKR"/>
</dbReference>
<name>A0A5C3LME2_9AGAR</name>
<dbReference type="GO" id="GO:0019899">
    <property type="term" value="F:enzyme binding"/>
    <property type="evidence" value="ECO:0007669"/>
    <property type="project" value="TreeGrafter"/>
</dbReference>
<dbReference type="EMBL" id="ML213640">
    <property type="protein sequence ID" value="TFK33862.1"/>
    <property type="molecule type" value="Genomic_DNA"/>
</dbReference>
<dbReference type="InterPro" id="IPR046348">
    <property type="entry name" value="SIS_dom_sf"/>
</dbReference>
<feature type="domain" description="SIS" evidence="8">
    <location>
        <begin position="59"/>
        <end position="225"/>
    </location>
</feature>
<dbReference type="InterPro" id="IPR005486">
    <property type="entry name" value="Glucokinase_regulatory_CS"/>
</dbReference>
<dbReference type="PANTHER" id="PTHR10088:SF4">
    <property type="entry name" value="GLUCOKINASE REGULATORY PROTEIN"/>
    <property type="match status" value="1"/>
</dbReference>
<dbReference type="GO" id="GO:0070095">
    <property type="term" value="F:fructose-6-phosphate binding"/>
    <property type="evidence" value="ECO:0007669"/>
    <property type="project" value="TreeGrafter"/>
</dbReference>
<dbReference type="NCBIfam" id="NF003915">
    <property type="entry name" value="PRK05441.1"/>
    <property type="match status" value="1"/>
</dbReference>
<evidence type="ECO:0000256" key="4">
    <source>
        <dbReference type="ARBA" id="ARBA00023239"/>
    </source>
</evidence>
<proteinExistence type="inferred from homology"/>
<dbReference type="FunFam" id="3.40.50.10490:FF:000014">
    <property type="entry name" value="N-acetylmuramic acid 6-phosphate etherase"/>
    <property type="match status" value="1"/>
</dbReference>